<dbReference type="Pfam" id="PF00440">
    <property type="entry name" value="TetR_N"/>
    <property type="match status" value="1"/>
</dbReference>
<evidence type="ECO:0000256" key="4">
    <source>
        <dbReference type="PROSITE-ProRule" id="PRU00335"/>
    </source>
</evidence>
<accession>A0ABS4QMH7</accession>
<dbReference type="PANTHER" id="PTHR30055:SF238">
    <property type="entry name" value="MYCOFACTOCIN BIOSYNTHESIS TRANSCRIPTIONAL REGULATOR MFTR-RELATED"/>
    <property type="match status" value="1"/>
</dbReference>
<dbReference type="Proteomes" id="UP001519325">
    <property type="component" value="Unassembled WGS sequence"/>
</dbReference>
<dbReference type="EMBL" id="JAGGMR010000001">
    <property type="protein sequence ID" value="MBP2192906.1"/>
    <property type="molecule type" value="Genomic_DNA"/>
</dbReference>
<evidence type="ECO:0000256" key="2">
    <source>
        <dbReference type="ARBA" id="ARBA00023125"/>
    </source>
</evidence>
<dbReference type="PROSITE" id="PS50977">
    <property type="entry name" value="HTH_TETR_2"/>
    <property type="match status" value="1"/>
</dbReference>
<evidence type="ECO:0000313" key="7">
    <source>
        <dbReference type="Proteomes" id="UP001519325"/>
    </source>
</evidence>
<dbReference type="PRINTS" id="PR00455">
    <property type="entry name" value="HTHTETR"/>
</dbReference>
<dbReference type="InterPro" id="IPR050109">
    <property type="entry name" value="HTH-type_TetR-like_transc_reg"/>
</dbReference>
<name>A0ABS4QMH7_9NOCA</name>
<evidence type="ECO:0000313" key="6">
    <source>
        <dbReference type="EMBL" id="MBP2192906.1"/>
    </source>
</evidence>
<evidence type="ECO:0000256" key="3">
    <source>
        <dbReference type="ARBA" id="ARBA00023163"/>
    </source>
</evidence>
<dbReference type="InterPro" id="IPR001647">
    <property type="entry name" value="HTH_TetR"/>
</dbReference>
<evidence type="ECO:0000256" key="1">
    <source>
        <dbReference type="ARBA" id="ARBA00023015"/>
    </source>
</evidence>
<dbReference type="Gene3D" id="1.10.357.10">
    <property type="entry name" value="Tetracycline Repressor, domain 2"/>
    <property type="match status" value="1"/>
</dbReference>
<protein>
    <submittedName>
        <fullName evidence="6">AcrR family transcriptional regulator</fullName>
    </submittedName>
</protein>
<organism evidence="6 7">
    <name type="scientific">Nocardia goodfellowii</name>
    <dbReference type="NCBI Taxonomy" id="882446"/>
    <lineage>
        <taxon>Bacteria</taxon>
        <taxon>Bacillati</taxon>
        <taxon>Actinomycetota</taxon>
        <taxon>Actinomycetes</taxon>
        <taxon>Mycobacteriales</taxon>
        <taxon>Nocardiaceae</taxon>
        <taxon>Nocardia</taxon>
    </lineage>
</organism>
<dbReference type="Gene3D" id="1.10.10.60">
    <property type="entry name" value="Homeodomain-like"/>
    <property type="match status" value="1"/>
</dbReference>
<dbReference type="InterPro" id="IPR009057">
    <property type="entry name" value="Homeodomain-like_sf"/>
</dbReference>
<keyword evidence="2 4" id="KW-0238">DNA-binding</keyword>
<keyword evidence="1" id="KW-0805">Transcription regulation</keyword>
<sequence length="225" mass="25385">MSRSAPNASTPARGTSVWERKKLQAMREIQRAALDLFDEHGFRSVTVEQVAAASHVSPSSIYRYFGTKEALILWDEYDPKLIELLSQNSDSVVTPAEFVEEIRASMPALIHELASDEERIRRRMRYVATETDVRDGLARETRQLEDVLRRVVGARIGRDPDDLQIRLLSAMLAWGFDAALDYWVETDFDLPLADALGYAIEALTRSAEAVLGFPVPRSQGPRHKN</sequence>
<keyword evidence="7" id="KW-1185">Reference proteome</keyword>
<feature type="domain" description="HTH tetR-type" evidence="5">
    <location>
        <begin position="23"/>
        <end position="83"/>
    </location>
</feature>
<gene>
    <name evidence="6" type="ORF">BJ987_005807</name>
</gene>
<dbReference type="Pfam" id="PF17754">
    <property type="entry name" value="TetR_C_14"/>
    <property type="match status" value="1"/>
</dbReference>
<dbReference type="SUPFAM" id="SSF46689">
    <property type="entry name" value="Homeodomain-like"/>
    <property type="match status" value="1"/>
</dbReference>
<reference evidence="6 7" key="1">
    <citation type="submission" date="2021-03" db="EMBL/GenBank/DDBJ databases">
        <title>Sequencing the genomes of 1000 actinobacteria strains.</title>
        <authorList>
            <person name="Klenk H.-P."/>
        </authorList>
    </citation>
    <scope>NUCLEOTIDE SEQUENCE [LARGE SCALE GENOMIC DNA]</scope>
    <source>
        <strain evidence="6 7">DSM 45516</strain>
    </source>
</reference>
<evidence type="ECO:0000259" key="5">
    <source>
        <dbReference type="PROSITE" id="PS50977"/>
    </source>
</evidence>
<dbReference type="PANTHER" id="PTHR30055">
    <property type="entry name" value="HTH-TYPE TRANSCRIPTIONAL REGULATOR RUTR"/>
    <property type="match status" value="1"/>
</dbReference>
<comment type="caution">
    <text evidence="6">The sequence shown here is derived from an EMBL/GenBank/DDBJ whole genome shotgun (WGS) entry which is preliminary data.</text>
</comment>
<keyword evidence="3" id="KW-0804">Transcription</keyword>
<proteinExistence type="predicted"/>
<dbReference type="RefSeq" id="WP_209896076.1">
    <property type="nucleotide sequence ID" value="NZ_JAGGMR010000001.1"/>
</dbReference>
<dbReference type="InterPro" id="IPR041347">
    <property type="entry name" value="MftR_C"/>
</dbReference>
<feature type="DNA-binding region" description="H-T-H motif" evidence="4">
    <location>
        <begin position="46"/>
        <end position="65"/>
    </location>
</feature>